<dbReference type="PROSITE" id="PS51740">
    <property type="entry name" value="SPOVT_ABRB"/>
    <property type="match status" value="1"/>
</dbReference>
<gene>
    <name evidence="3" type="ORF">UY27_C0020G0003</name>
</gene>
<protein>
    <recommendedName>
        <fullName evidence="2">SpoVT-AbrB domain-containing protein</fullName>
    </recommendedName>
</protein>
<dbReference type="Pfam" id="PF04014">
    <property type="entry name" value="MazE_antitoxin"/>
    <property type="match status" value="1"/>
</dbReference>
<sequence length="81" mass="8999">MIGYSTMTQKGQVTIPAPIRAMLGLQPRQRVVITKDADGAKIRAASNFFSLYGSIKTHKKLNISAMRKSAKTLLARRYHHG</sequence>
<evidence type="ECO:0000313" key="4">
    <source>
        <dbReference type="Proteomes" id="UP000034661"/>
    </source>
</evidence>
<dbReference type="InterPro" id="IPR037914">
    <property type="entry name" value="SpoVT-AbrB_sf"/>
</dbReference>
<organism evidence="3 4">
    <name type="scientific">Candidatus Gottesmanbacteria bacterium GW2011_GWA1_48_13</name>
    <dbReference type="NCBI Taxonomy" id="1618439"/>
    <lineage>
        <taxon>Bacteria</taxon>
        <taxon>Candidatus Gottesmaniibacteriota</taxon>
    </lineage>
</organism>
<evidence type="ECO:0000259" key="2">
    <source>
        <dbReference type="PROSITE" id="PS51740"/>
    </source>
</evidence>
<proteinExistence type="predicted"/>
<reference evidence="3 4" key="1">
    <citation type="journal article" date="2015" name="Nature">
        <title>rRNA introns, odd ribosomes, and small enigmatic genomes across a large radiation of phyla.</title>
        <authorList>
            <person name="Brown C.T."/>
            <person name="Hug L.A."/>
            <person name="Thomas B.C."/>
            <person name="Sharon I."/>
            <person name="Castelle C.J."/>
            <person name="Singh A."/>
            <person name="Wilkins M.J."/>
            <person name="Williams K.H."/>
            <person name="Banfield J.F."/>
        </authorList>
    </citation>
    <scope>NUCLEOTIDE SEQUENCE [LARGE SCALE GENOMIC DNA]</scope>
</reference>
<evidence type="ECO:0000313" key="3">
    <source>
        <dbReference type="EMBL" id="KKU95351.1"/>
    </source>
</evidence>
<accession>A0A0G1UMN0</accession>
<comment type="caution">
    <text evidence="3">The sequence shown here is derived from an EMBL/GenBank/DDBJ whole genome shotgun (WGS) entry which is preliminary data.</text>
</comment>
<keyword evidence="1" id="KW-0238">DNA-binding</keyword>
<dbReference type="Proteomes" id="UP000034661">
    <property type="component" value="Unassembled WGS sequence"/>
</dbReference>
<dbReference type="EMBL" id="LCPJ01000020">
    <property type="protein sequence ID" value="KKU95351.1"/>
    <property type="molecule type" value="Genomic_DNA"/>
</dbReference>
<feature type="domain" description="SpoVT-AbrB" evidence="2">
    <location>
        <begin position="2"/>
        <end position="47"/>
    </location>
</feature>
<evidence type="ECO:0000256" key="1">
    <source>
        <dbReference type="PROSITE-ProRule" id="PRU01076"/>
    </source>
</evidence>
<name>A0A0G1UMN0_9BACT</name>
<dbReference type="InterPro" id="IPR007159">
    <property type="entry name" value="SpoVT-AbrB_dom"/>
</dbReference>
<dbReference type="SMART" id="SM00966">
    <property type="entry name" value="SpoVT_AbrB"/>
    <property type="match status" value="1"/>
</dbReference>
<dbReference type="GO" id="GO:0003677">
    <property type="term" value="F:DNA binding"/>
    <property type="evidence" value="ECO:0007669"/>
    <property type="project" value="UniProtKB-UniRule"/>
</dbReference>
<dbReference type="Gene3D" id="2.10.260.10">
    <property type="match status" value="1"/>
</dbReference>
<dbReference type="AlphaFoldDB" id="A0A0G1UMN0"/>
<dbReference type="NCBIfam" id="TIGR01439">
    <property type="entry name" value="lp_hng_hel_AbrB"/>
    <property type="match status" value="1"/>
</dbReference>
<dbReference type="SUPFAM" id="SSF89447">
    <property type="entry name" value="AbrB/MazE/MraZ-like"/>
    <property type="match status" value="1"/>
</dbReference>